<dbReference type="RefSeq" id="WP_311726350.1">
    <property type="nucleotide sequence ID" value="NZ_JAVRFD010000012.1"/>
</dbReference>
<reference evidence="2" key="1">
    <citation type="submission" date="2024-05" db="EMBL/GenBank/DDBJ databases">
        <title>30 novel species of actinomycetes from the DSMZ collection.</title>
        <authorList>
            <person name="Nouioui I."/>
        </authorList>
    </citation>
    <scope>NUCLEOTIDE SEQUENCE</scope>
    <source>
        <strain evidence="2">DSM 41529</strain>
    </source>
</reference>
<keyword evidence="3" id="KW-1185">Reference proteome</keyword>
<dbReference type="Proteomes" id="UP001180754">
    <property type="component" value="Unassembled WGS sequence"/>
</dbReference>
<keyword evidence="1" id="KW-0472">Membrane</keyword>
<evidence type="ECO:0000313" key="3">
    <source>
        <dbReference type="Proteomes" id="UP001180754"/>
    </source>
</evidence>
<accession>A0ABU2XIY5</accession>
<evidence type="ECO:0000313" key="2">
    <source>
        <dbReference type="EMBL" id="MDT0545866.1"/>
    </source>
</evidence>
<keyword evidence="1" id="KW-1133">Transmembrane helix</keyword>
<protein>
    <submittedName>
        <fullName evidence="2">Uncharacterized protein</fullName>
    </submittedName>
</protein>
<evidence type="ECO:0000256" key="1">
    <source>
        <dbReference type="SAM" id="Phobius"/>
    </source>
</evidence>
<feature type="transmembrane region" description="Helical" evidence="1">
    <location>
        <begin position="50"/>
        <end position="76"/>
    </location>
</feature>
<sequence length="147" mass="15403">MDHARSLWAGAGTAAGTVEADLEQELAEARLAEAARAAVQRRAERRLRAIRAVAVGAVWLGAGLTLMFLPMITMSAGSECGMGDTRFICTDTGQDTIVYLAVYTSLVAALAGTWGAFSQRVLGRVVWGAALVALGIAWLINLLIIGG</sequence>
<keyword evidence="1" id="KW-0812">Transmembrane</keyword>
<gene>
    <name evidence="2" type="ORF">RND15_24595</name>
</gene>
<name>A0ABU2XIY5_9ACTN</name>
<proteinExistence type="predicted"/>
<feature type="transmembrane region" description="Helical" evidence="1">
    <location>
        <begin position="96"/>
        <end position="117"/>
    </location>
</feature>
<organism evidence="2 3">
    <name type="scientific">Streptomyces lonegramiae</name>
    <dbReference type="NCBI Taxonomy" id="3075524"/>
    <lineage>
        <taxon>Bacteria</taxon>
        <taxon>Bacillati</taxon>
        <taxon>Actinomycetota</taxon>
        <taxon>Actinomycetes</taxon>
        <taxon>Kitasatosporales</taxon>
        <taxon>Streptomycetaceae</taxon>
        <taxon>Streptomyces</taxon>
    </lineage>
</organism>
<dbReference type="EMBL" id="JAVRFD010000012">
    <property type="protein sequence ID" value="MDT0545866.1"/>
    <property type="molecule type" value="Genomic_DNA"/>
</dbReference>
<comment type="caution">
    <text evidence="2">The sequence shown here is derived from an EMBL/GenBank/DDBJ whole genome shotgun (WGS) entry which is preliminary data.</text>
</comment>
<feature type="transmembrane region" description="Helical" evidence="1">
    <location>
        <begin position="124"/>
        <end position="145"/>
    </location>
</feature>